<reference evidence="1 2" key="1">
    <citation type="submission" date="2016-10" db="EMBL/GenBank/DDBJ databases">
        <authorList>
            <person name="de Groot N.N."/>
        </authorList>
    </citation>
    <scope>NUCLEOTIDE SEQUENCE [LARGE SCALE GENOMIC DNA]</scope>
    <source>
        <strain evidence="1 2">CGMCC 1.6114</strain>
    </source>
</reference>
<evidence type="ECO:0000313" key="2">
    <source>
        <dbReference type="Proteomes" id="UP000183209"/>
    </source>
</evidence>
<dbReference type="InterPro" id="IPR014985">
    <property type="entry name" value="WbqC"/>
</dbReference>
<dbReference type="EMBL" id="FPAG01000008">
    <property type="protein sequence ID" value="SFT07378.1"/>
    <property type="molecule type" value="Genomic_DNA"/>
</dbReference>
<name>A0A1I6V125_9FLAO</name>
<dbReference type="RefSeq" id="WP_074979590.1">
    <property type="nucleotide sequence ID" value="NZ_FPAG01000008.1"/>
</dbReference>
<proteinExistence type="predicted"/>
<organism evidence="1 2">
    <name type="scientific">Zhouia amylolytica</name>
    <dbReference type="NCBI Taxonomy" id="376730"/>
    <lineage>
        <taxon>Bacteria</taxon>
        <taxon>Pseudomonadati</taxon>
        <taxon>Bacteroidota</taxon>
        <taxon>Flavobacteriia</taxon>
        <taxon>Flavobacteriales</taxon>
        <taxon>Flavobacteriaceae</taxon>
        <taxon>Zhouia</taxon>
    </lineage>
</organism>
<protein>
    <submittedName>
        <fullName evidence="1">WbqC-like protein family protein</fullName>
    </submittedName>
</protein>
<dbReference type="AlphaFoldDB" id="A0A1I6V125"/>
<dbReference type="OrthoDB" id="1523452at2"/>
<dbReference type="Pfam" id="PF08889">
    <property type="entry name" value="WbqC"/>
    <property type="match status" value="1"/>
</dbReference>
<evidence type="ECO:0000313" key="1">
    <source>
        <dbReference type="EMBL" id="SFT07378.1"/>
    </source>
</evidence>
<sequence>MKALLHPTYFPSISHFVTIANKEIIFEVEDNYQKQTYRNRTFIYSPNGKQLLSIPIKHAKGTGRRKYKDVQIDNGFSWKKQHWKSIETAYRTSPYFEFYEDEIAPIFQKKHRFLMDLNFETIELISECLQFEIEIQKTDTFQINPENNIIDLRSLVESKKEPIFNFDNYIQVFGDKHGFIENLSIIDLLFNEGPNAISYLESQPSL</sequence>
<gene>
    <name evidence="1" type="ORF">SAMN04487906_2783</name>
</gene>
<accession>A0A1I6V125</accession>
<dbReference type="Proteomes" id="UP000183209">
    <property type="component" value="Unassembled WGS sequence"/>
</dbReference>